<dbReference type="SUPFAM" id="SSF48452">
    <property type="entry name" value="TPR-like"/>
    <property type="match status" value="1"/>
</dbReference>
<dbReference type="AlphaFoldDB" id="A0A923KRC5"/>
<evidence type="ECO:0000256" key="1">
    <source>
        <dbReference type="ARBA" id="ARBA00022737"/>
    </source>
</evidence>
<feature type="transmembrane region" description="Helical" evidence="4">
    <location>
        <begin position="325"/>
        <end position="343"/>
    </location>
</feature>
<feature type="transmembrane region" description="Helical" evidence="4">
    <location>
        <begin position="208"/>
        <end position="226"/>
    </location>
</feature>
<dbReference type="SMART" id="SM00028">
    <property type="entry name" value="TPR"/>
    <property type="match status" value="3"/>
</dbReference>
<feature type="repeat" description="TPR" evidence="3">
    <location>
        <begin position="428"/>
        <end position="461"/>
    </location>
</feature>
<keyword evidence="4" id="KW-1133">Transmembrane helix</keyword>
<feature type="transmembrane region" description="Helical" evidence="4">
    <location>
        <begin position="355"/>
        <end position="375"/>
    </location>
</feature>
<comment type="caution">
    <text evidence="5">The sequence shown here is derived from an EMBL/GenBank/DDBJ whole genome shotgun (WGS) entry which is preliminary data.</text>
</comment>
<keyword evidence="2 3" id="KW-0802">TPR repeat</keyword>
<dbReference type="Gene3D" id="1.25.40.10">
    <property type="entry name" value="Tetratricopeptide repeat domain"/>
    <property type="match status" value="1"/>
</dbReference>
<sequence>MLIGMLIIGIYGNFLWNPVVFDDQYFFDGTFHANYLNNGFGSELRWLPYATMEWTHSLLGLDLIWFHLGNLILHIANALALLFFLQRLFDLVLRKDERCANLDETATKLSNSWVAFFCVLIFSLHPAAVYAVTYLTQRSTLMATFFTIIMLRLVIEGIDRKKQSYLFASAFAYSFAVTSKEHAVMAPAVAVSLVFLLKKPSKELFKQIGMSFLLYFFIALFTFFQVKSQNVLAQAYQNNGSELLSRLSFMDNGFPVSLAYPLSILTQTFLFFKYLLLWLLPDPAWMSIDMYEDFAMRLWSWPYVLSLLGFIFYFIIAVRFLFRRGLYGLLGFGMLCPWFLFATEFSTVRIQEPFVLYRSYLWMAGGVAIFPYFMLKMPAKRTAAAVVCLLLLMVPLSWNRLQSFSHPYLLWDDAAILVEKKTDIPGVERIFYNRGIALFNLKHYPEAIQDYSKALTIYPKYSYAYNNRGAVYLELKQYPKALSDFNIAIALKADYPNSYFGRARVYEDTKNWDGAAADYLKLCSMGIAQGCQKFKELKATLGSLR</sequence>
<feature type="transmembrane region" description="Helical" evidence="4">
    <location>
        <begin position="300"/>
        <end position="318"/>
    </location>
</feature>
<evidence type="ECO:0000313" key="6">
    <source>
        <dbReference type="Proteomes" id="UP000634011"/>
    </source>
</evidence>
<evidence type="ECO:0000256" key="2">
    <source>
        <dbReference type="ARBA" id="ARBA00022803"/>
    </source>
</evidence>
<accession>A0A923KRC5</accession>
<gene>
    <name evidence="5" type="ORF">H8K32_17275</name>
</gene>
<dbReference type="Proteomes" id="UP000634011">
    <property type="component" value="Unassembled WGS sequence"/>
</dbReference>
<feature type="transmembrane region" description="Helical" evidence="4">
    <location>
        <begin position="170"/>
        <end position="196"/>
    </location>
</feature>
<dbReference type="EMBL" id="JACOFV010000018">
    <property type="protein sequence ID" value="MBC3863861.1"/>
    <property type="molecule type" value="Genomic_DNA"/>
</dbReference>
<dbReference type="PANTHER" id="PTHR44858:SF1">
    <property type="entry name" value="UDP-N-ACETYLGLUCOSAMINE--PEPTIDE N-ACETYLGLUCOSAMINYLTRANSFERASE SPINDLY-RELATED"/>
    <property type="match status" value="1"/>
</dbReference>
<organism evidence="5 6">
    <name type="scientific">Undibacterium jejuense</name>
    <dbReference type="NCBI Taxonomy" id="1344949"/>
    <lineage>
        <taxon>Bacteria</taxon>
        <taxon>Pseudomonadati</taxon>
        <taxon>Pseudomonadota</taxon>
        <taxon>Betaproteobacteria</taxon>
        <taxon>Burkholderiales</taxon>
        <taxon>Oxalobacteraceae</taxon>
        <taxon>Undibacterium</taxon>
    </lineage>
</organism>
<feature type="transmembrane region" description="Helical" evidence="4">
    <location>
        <begin position="113"/>
        <end position="135"/>
    </location>
</feature>
<evidence type="ECO:0000256" key="4">
    <source>
        <dbReference type="SAM" id="Phobius"/>
    </source>
</evidence>
<proteinExistence type="predicted"/>
<keyword evidence="4" id="KW-0812">Transmembrane</keyword>
<dbReference type="PANTHER" id="PTHR44858">
    <property type="entry name" value="TETRATRICOPEPTIDE REPEAT PROTEIN 6"/>
    <property type="match status" value="1"/>
</dbReference>
<keyword evidence="1" id="KW-0677">Repeat</keyword>
<feature type="transmembrane region" description="Helical" evidence="4">
    <location>
        <begin position="258"/>
        <end position="280"/>
    </location>
</feature>
<dbReference type="PROSITE" id="PS50005">
    <property type="entry name" value="TPR"/>
    <property type="match status" value="2"/>
</dbReference>
<reference evidence="5" key="1">
    <citation type="submission" date="2020-08" db="EMBL/GenBank/DDBJ databases">
        <title>Novel species isolated from subtropical streams in China.</title>
        <authorList>
            <person name="Lu H."/>
        </authorList>
    </citation>
    <scope>NUCLEOTIDE SEQUENCE</scope>
    <source>
        <strain evidence="5">KACC 12607</strain>
    </source>
</reference>
<keyword evidence="4" id="KW-0472">Membrane</keyword>
<dbReference type="Pfam" id="PF13432">
    <property type="entry name" value="TPR_16"/>
    <property type="match status" value="1"/>
</dbReference>
<feature type="transmembrane region" description="Helical" evidence="4">
    <location>
        <begin position="64"/>
        <end position="85"/>
    </location>
</feature>
<dbReference type="InterPro" id="IPR019734">
    <property type="entry name" value="TPR_rpt"/>
</dbReference>
<dbReference type="InterPro" id="IPR011990">
    <property type="entry name" value="TPR-like_helical_dom_sf"/>
</dbReference>
<evidence type="ECO:0000256" key="3">
    <source>
        <dbReference type="PROSITE-ProRule" id="PRU00339"/>
    </source>
</evidence>
<name>A0A923KRC5_9BURK</name>
<dbReference type="Pfam" id="PF00515">
    <property type="entry name" value="TPR_1"/>
    <property type="match status" value="1"/>
</dbReference>
<dbReference type="PROSITE" id="PS50293">
    <property type="entry name" value="TPR_REGION"/>
    <property type="match status" value="1"/>
</dbReference>
<dbReference type="InterPro" id="IPR050498">
    <property type="entry name" value="Ycf3"/>
</dbReference>
<feature type="repeat" description="TPR" evidence="3">
    <location>
        <begin position="462"/>
        <end position="495"/>
    </location>
</feature>
<evidence type="ECO:0000313" key="5">
    <source>
        <dbReference type="EMBL" id="MBC3863861.1"/>
    </source>
</evidence>
<keyword evidence="6" id="KW-1185">Reference proteome</keyword>
<protein>
    <submittedName>
        <fullName evidence="5">Tetratricopeptide repeat protein</fullName>
    </submittedName>
</protein>